<accession>A0A316F2T9</accession>
<dbReference type="AlphaFoldDB" id="A0A316F2T9"/>
<comment type="caution">
    <text evidence="1">The sequence shown here is derived from an EMBL/GenBank/DDBJ whole genome shotgun (WGS) entry which is preliminary data.</text>
</comment>
<organism evidence="1 2">
    <name type="scientific">Cupriavidus plantarum</name>
    <dbReference type="NCBI Taxonomy" id="942865"/>
    <lineage>
        <taxon>Bacteria</taxon>
        <taxon>Pseudomonadati</taxon>
        <taxon>Pseudomonadota</taxon>
        <taxon>Betaproteobacteria</taxon>
        <taxon>Burkholderiales</taxon>
        <taxon>Burkholderiaceae</taxon>
        <taxon>Cupriavidus</taxon>
    </lineage>
</organism>
<dbReference type="Proteomes" id="UP000245754">
    <property type="component" value="Unassembled WGS sequence"/>
</dbReference>
<reference evidence="1 2" key="1">
    <citation type="submission" date="2018-05" db="EMBL/GenBank/DDBJ databases">
        <title>Genomic Encyclopedia of Type Strains, Phase IV (KMG-V): Genome sequencing to study the core and pangenomes of soil and plant-associated prokaryotes.</title>
        <authorList>
            <person name="Whitman W."/>
        </authorList>
    </citation>
    <scope>NUCLEOTIDE SEQUENCE [LARGE SCALE GENOMIC DNA]</scope>
    <source>
        <strain evidence="1 2">SLV-132</strain>
    </source>
</reference>
<protein>
    <submittedName>
        <fullName evidence="1">Uncharacterized protein</fullName>
    </submittedName>
</protein>
<evidence type="ECO:0000313" key="2">
    <source>
        <dbReference type="Proteomes" id="UP000245754"/>
    </source>
</evidence>
<name>A0A316F2T9_9BURK</name>
<keyword evidence="2" id="KW-1185">Reference proteome</keyword>
<proteinExistence type="predicted"/>
<evidence type="ECO:0000313" key="1">
    <source>
        <dbReference type="EMBL" id="PWK37863.1"/>
    </source>
</evidence>
<gene>
    <name evidence="1" type="ORF">C7419_1011749</name>
</gene>
<dbReference type="RefSeq" id="WP_109581528.1">
    <property type="nucleotide sequence ID" value="NZ_QGGT01000001.1"/>
</dbReference>
<sequence length="592" mass="66521">MKHDARINRLPLTREQRYFAACWFNMVHAHSLDSHRVRVMHGLNIIEEFLRLCSISHGKDDRLPVGREAVVILKQDAVLQRGRLHVPATKLLKLLEPSILNKESLESQRLLLDSYSREFVDALQEHYLPELLRYLKMALLDPDGRPEAERFAEIHSLTGSLLSRLLADGQSLEGLFQLYRQTLVKDNGPEPYLFAERFDMLVDIISSPVVKWDVCFAVDGITDVEAFPTCIGDIVFSKALPPGAEVPRKLQAHGHRRYASGVACAAAARSAGTLLHDRINRVLDLVRFEYDQANIQISDEFVIRRADEGGRWRVLPIPKVVPNPRATMTSEELSAFTEGVDRLVTGDRFSEEGRDRVLSAFRLYRVGADNRSFENKLVNWWTGLEYLAKGASSGGSIAVVVENSVIPLLLGASLHSKLDACRSILIEHSVDLLDAGTRAPIDLKPLPSTKLAALFCDPGHTARIAEGLVEQPLVAAWAEQLLGNLRDPDALHGMMTKSEQRLRWHLQRLYRARCDIVHSACRFVNVSLLCANLEAYLKAVLSAILAGFSRIATLVTPQEFFIRSEHEYREAMRALKAGDTTVMFEWIDTVKL</sequence>
<dbReference type="EMBL" id="QGGT01000001">
    <property type="protein sequence ID" value="PWK37863.1"/>
    <property type="molecule type" value="Genomic_DNA"/>
</dbReference>